<dbReference type="EMBL" id="VKHP01000013">
    <property type="protein sequence ID" value="NEU95335.1"/>
    <property type="molecule type" value="Genomic_DNA"/>
</dbReference>
<dbReference type="InterPro" id="IPR015797">
    <property type="entry name" value="NUDIX_hydrolase-like_dom_sf"/>
</dbReference>
<dbReference type="PROSITE" id="PS00893">
    <property type="entry name" value="NUDIX_BOX"/>
    <property type="match status" value="1"/>
</dbReference>
<evidence type="ECO:0000259" key="3">
    <source>
        <dbReference type="PROSITE" id="PS51462"/>
    </source>
</evidence>
<dbReference type="InterPro" id="IPR000086">
    <property type="entry name" value="NUDIX_hydrolase_dom"/>
</dbReference>
<dbReference type="SUPFAM" id="SSF55811">
    <property type="entry name" value="Nudix"/>
    <property type="match status" value="1"/>
</dbReference>
<keyword evidence="2" id="KW-0378">Hydrolase</keyword>
<gene>
    <name evidence="4" type="ORF">FNJ47_05695</name>
</gene>
<organism evidence="4 5">
    <name type="scientific">Bradyrhizobium uaiense</name>
    <dbReference type="NCBI Taxonomy" id="2594946"/>
    <lineage>
        <taxon>Bacteria</taxon>
        <taxon>Pseudomonadati</taxon>
        <taxon>Pseudomonadota</taxon>
        <taxon>Alphaproteobacteria</taxon>
        <taxon>Hyphomicrobiales</taxon>
        <taxon>Nitrobacteraceae</taxon>
        <taxon>Bradyrhizobium</taxon>
    </lineage>
</organism>
<sequence length="152" mass="17173">MSDGARSRMSGRVREGTSALLISTDGRLLMQLRDDLPHVSDPGKISLFGGRREGTESFLECVVREIHEEIGYYLPPERFELIGQYSGTDHLTPNGRLHGQVFLARDVPIDQLKVNEGRLEIVAIDELERIRGRLARAAEYALEIFLKREPIT</sequence>
<evidence type="ECO:0000313" key="5">
    <source>
        <dbReference type="Proteomes" id="UP000468531"/>
    </source>
</evidence>
<protein>
    <submittedName>
        <fullName evidence="4">NUDIX domain-containing protein</fullName>
    </submittedName>
</protein>
<evidence type="ECO:0000256" key="2">
    <source>
        <dbReference type="ARBA" id="ARBA00022801"/>
    </source>
</evidence>
<feature type="domain" description="Nudix hydrolase" evidence="3">
    <location>
        <begin position="12"/>
        <end position="148"/>
    </location>
</feature>
<evidence type="ECO:0000313" key="4">
    <source>
        <dbReference type="EMBL" id="NEU95335.1"/>
    </source>
</evidence>
<dbReference type="Gene3D" id="3.90.79.10">
    <property type="entry name" value="Nucleoside Triphosphate Pyrophosphohydrolase"/>
    <property type="match status" value="1"/>
</dbReference>
<dbReference type="InterPro" id="IPR020084">
    <property type="entry name" value="NUDIX_hydrolase_CS"/>
</dbReference>
<comment type="caution">
    <text evidence="4">The sequence shown here is derived from an EMBL/GenBank/DDBJ whole genome shotgun (WGS) entry which is preliminary data.</text>
</comment>
<proteinExistence type="predicted"/>
<dbReference type="AlphaFoldDB" id="A0A6P1BAB8"/>
<name>A0A6P1BAB8_9BRAD</name>
<keyword evidence="5" id="KW-1185">Reference proteome</keyword>
<accession>A0A6P1BAB8</accession>
<dbReference type="Pfam" id="PF00293">
    <property type="entry name" value="NUDIX"/>
    <property type="match status" value="1"/>
</dbReference>
<dbReference type="Proteomes" id="UP000468531">
    <property type="component" value="Unassembled WGS sequence"/>
</dbReference>
<reference evidence="4 5" key="1">
    <citation type="journal article" date="2020" name="Arch. Microbiol.">
        <title>Bradyrhizobium uaiense sp. nov., a new highly efficient cowpea symbiont.</title>
        <authorList>
            <person name="Cabral Michel D."/>
            <person name="Azarias Guimaraes A."/>
            <person name="Martins da Costa E."/>
            <person name="Soares de Carvalho T."/>
            <person name="Balsanelli E."/>
            <person name="Willems A."/>
            <person name="Maltempi de Souza E."/>
            <person name="de Souza Moreira F.M."/>
        </authorList>
    </citation>
    <scope>NUCLEOTIDE SEQUENCE [LARGE SCALE GENOMIC DNA]</scope>
    <source>
        <strain evidence="4 5">UFLA 03-164</strain>
    </source>
</reference>
<comment type="cofactor">
    <cofactor evidence="1">
        <name>Mg(2+)</name>
        <dbReference type="ChEBI" id="CHEBI:18420"/>
    </cofactor>
</comment>
<dbReference type="PROSITE" id="PS51462">
    <property type="entry name" value="NUDIX"/>
    <property type="match status" value="1"/>
</dbReference>
<evidence type="ECO:0000256" key="1">
    <source>
        <dbReference type="ARBA" id="ARBA00001946"/>
    </source>
</evidence>
<dbReference type="GO" id="GO:0016787">
    <property type="term" value="F:hydrolase activity"/>
    <property type="evidence" value="ECO:0007669"/>
    <property type="project" value="UniProtKB-KW"/>
</dbReference>